<dbReference type="KEGG" id="dalk:DSCA_23360"/>
<name>A0A5K7YH13_9BACT</name>
<dbReference type="InterPro" id="IPR010982">
    <property type="entry name" value="Lambda_DNA-bd_dom_sf"/>
</dbReference>
<accession>A0A5K7YH13</accession>
<gene>
    <name evidence="2" type="ORF">DSCA_23360</name>
</gene>
<dbReference type="RefSeq" id="WP_155316575.1">
    <property type="nucleotide sequence ID" value="NZ_AP021874.1"/>
</dbReference>
<dbReference type="CDD" id="cd00093">
    <property type="entry name" value="HTH_XRE"/>
    <property type="match status" value="1"/>
</dbReference>
<dbReference type="Pfam" id="PF01381">
    <property type="entry name" value="HTH_3"/>
    <property type="match status" value="1"/>
</dbReference>
<feature type="domain" description="HTH cro/C1-type" evidence="1">
    <location>
        <begin position="60"/>
        <end position="114"/>
    </location>
</feature>
<dbReference type="SMART" id="SM00530">
    <property type="entry name" value="HTH_XRE"/>
    <property type="match status" value="1"/>
</dbReference>
<dbReference type="Gene3D" id="1.10.260.40">
    <property type="entry name" value="lambda repressor-like DNA-binding domains"/>
    <property type="match status" value="1"/>
</dbReference>
<organism evidence="2 3">
    <name type="scientific">Desulfosarcina alkanivorans</name>
    <dbReference type="NCBI Taxonomy" id="571177"/>
    <lineage>
        <taxon>Bacteria</taxon>
        <taxon>Pseudomonadati</taxon>
        <taxon>Thermodesulfobacteriota</taxon>
        <taxon>Desulfobacteria</taxon>
        <taxon>Desulfobacterales</taxon>
        <taxon>Desulfosarcinaceae</taxon>
        <taxon>Desulfosarcina</taxon>
    </lineage>
</organism>
<sequence length="122" mass="14193">MMNRSFKYQTIVHRGHPAFVLVPWEDWNHIKHILKLEKARASGIPQQVVEAHVNNNESLIKAWREYLGLTQKELAERMGMSQAAVAKFERPGARLRDSTIRKLAVAFKLEDRQLMAIKLMEE</sequence>
<protein>
    <submittedName>
        <fullName evidence="2">Transcriptional regulator</fullName>
    </submittedName>
</protein>
<evidence type="ECO:0000313" key="3">
    <source>
        <dbReference type="Proteomes" id="UP000427906"/>
    </source>
</evidence>
<proteinExistence type="predicted"/>
<dbReference type="SUPFAM" id="SSF47413">
    <property type="entry name" value="lambda repressor-like DNA-binding domains"/>
    <property type="match status" value="1"/>
</dbReference>
<reference evidence="2 3" key="1">
    <citation type="submission" date="2019-11" db="EMBL/GenBank/DDBJ databases">
        <title>Comparative genomics of hydrocarbon-degrading Desulfosarcina strains.</title>
        <authorList>
            <person name="Watanabe M."/>
            <person name="Kojima H."/>
            <person name="Fukui M."/>
        </authorList>
    </citation>
    <scope>NUCLEOTIDE SEQUENCE [LARGE SCALE GENOMIC DNA]</scope>
    <source>
        <strain evidence="2 3">PL12</strain>
    </source>
</reference>
<dbReference type="AlphaFoldDB" id="A0A5K7YH13"/>
<keyword evidence="3" id="KW-1185">Reference proteome</keyword>
<dbReference type="Proteomes" id="UP000427906">
    <property type="component" value="Chromosome"/>
</dbReference>
<evidence type="ECO:0000313" key="2">
    <source>
        <dbReference type="EMBL" id="BBO68406.1"/>
    </source>
</evidence>
<dbReference type="InterPro" id="IPR001387">
    <property type="entry name" value="Cro/C1-type_HTH"/>
</dbReference>
<dbReference type="PROSITE" id="PS50943">
    <property type="entry name" value="HTH_CROC1"/>
    <property type="match status" value="1"/>
</dbReference>
<dbReference type="GO" id="GO:0003677">
    <property type="term" value="F:DNA binding"/>
    <property type="evidence" value="ECO:0007669"/>
    <property type="project" value="InterPro"/>
</dbReference>
<dbReference type="OrthoDB" id="5679339at2"/>
<dbReference type="EMBL" id="AP021874">
    <property type="protein sequence ID" value="BBO68406.1"/>
    <property type="molecule type" value="Genomic_DNA"/>
</dbReference>
<evidence type="ECO:0000259" key="1">
    <source>
        <dbReference type="PROSITE" id="PS50943"/>
    </source>
</evidence>